<evidence type="ECO:0000313" key="2">
    <source>
        <dbReference type="Proteomes" id="UP001607302"/>
    </source>
</evidence>
<reference evidence="1 2" key="1">
    <citation type="journal article" date="2024" name="Ann. Entomol. Soc. Am.">
        <title>Genomic analyses of the southern and eastern yellowjacket wasps (Hymenoptera: Vespidae) reveal evolutionary signatures of social life.</title>
        <authorList>
            <person name="Catto M.A."/>
            <person name="Caine P.B."/>
            <person name="Orr S.E."/>
            <person name="Hunt B.G."/>
            <person name="Goodisman M.A.D."/>
        </authorList>
    </citation>
    <scope>NUCLEOTIDE SEQUENCE [LARGE SCALE GENOMIC DNA]</scope>
    <source>
        <strain evidence="1">233</strain>
        <tissue evidence="1">Head and thorax</tissue>
    </source>
</reference>
<organism evidence="1 2">
    <name type="scientific">Vespula squamosa</name>
    <name type="common">Southern yellow jacket</name>
    <name type="synonym">Wasp</name>
    <dbReference type="NCBI Taxonomy" id="30214"/>
    <lineage>
        <taxon>Eukaryota</taxon>
        <taxon>Metazoa</taxon>
        <taxon>Ecdysozoa</taxon>
        <taxon>Arthropoda</taxon>
        <taxon>Hexapoda</taxon>
        <taxon>Insecta</taxon>
        <taxon>Pterygota</taxon>
        <taxon>Neoptera</taxon>
        <taxon>Endopterygota</taxon>
        <taxon>Hymenoptera</taxon>
        <taxon>Apocrita</taxon>
        <taxon>Aculeata</taxon>
        <taxon>Vespoidea</taxon>
        <taxon>Vespidae</taxon>
        <taxon>Vespinae</taxon>
        <taxon>Vespula</taxon>
    </lineage>
</organism>
<sequence>MTWPTTWKELSRINLRGNSKETICLNHNLLRVNGIFGVRITGTQSLIGWAEGCQKATEASVGDGSRSEATTTAVQAALDLFMATLIDQSKRIRKIASMRMVARSRIIDAQGFARRVLAHLGRSYFVGDTTIVLVIVSAVVPPPLPPQPSFDFFPPPLRATTKRCCCRWWALWVPAFAVPCQPEQTRTIRAESYIDVVCER</sequence>
<comment type="caution">
    <text evidence="1">The sequence shown here is derived from an EMBL/GenBank/DDBJ whole genome shotgun (WGS) entry which is preliminary data.</text>
</comment>
<gene>
    <name evidence="1" type="ORF">V1478_012440</name>
</gene>
<dbReference type="Proteomes" id="UP001607302">
    <property type="component" value="Unassembled WGS sequence"/>
</dbReference>
<dbReference type="AlphaFoldDB" id="A0ABD2AD66"/>
<keyword evidence="2" id="KW-1185">Reference proteome</keyword>
<dbReference type="EMBL" id="JAUDFV010000152">
    <property type="protein sequence ID" value="KAL2718564.1"/>
    <property type="molecule type" value="Genomic_DNA"/>
</dbReference>
<accession>A0ABD2AD66</accession>
<evidence type="ECO:0000313" key="1">
    <source>
        <dbReference type="EMBL" id="KAL2718564.1"/>
    </source>
</evidence>
<name>A0ABD2AD66_VESSQ</name>
<proteinExistence type="predicted"/>
<protein>
    <submittedName>
        <fullName evidence="1">Uncharacterized protein</fullName>
    </submittedName>
</protein>